<feature type="region of interest" description="Disordered" evidence="8">
    <location>
        <begin position="485"/>
        <end position="513"/>
    </location>
</feature>
<dbReference type="Proteomes" id="UP000059188">
    <property type="component" value="Unassembled WGS sequence"/>
</dbReference>
<dbReference type="PANTHER" id="PTHR10012">
    <property type="entry name" value="SERINE/THREONINE-PROTEIN PHOSPHATASE 2A REGULATORY SUBUNIT B"/>
    <property type="match status" value="1"/>
</dbReference>
<dbReference type="SUPFAM" id="SSF140984">
    <property type="entry name" value="PTPA-like"/>
    <property type="match status" value="1"/>
</dbReference>
<organism evidence="9 10">
    <name type="scientific">Thanatephorus cucumeris (strain AG1-IB / isolate 7/3/14)</name>
    <name type="common">Lettuce bottom rot fungus</name>
    <name type="synonym">Rhizoctonia solani</name>
    <dbReference type="NCBI Taxonomy" id="1108050"/>
    <lineage>
        <taxon>Eukaryota</taxon>
        <taxon>Fungi</taxon>
        <taxon>Dikarya</taxon>
        <taxon>Basidiomycota</taxon>
        <taxon>Agaricomycotina</taxon>
        <taxon>Agaricomycetes</taxon>
        <taxon>Cantharellales</taxon>
        <taxon>Ceratobasidiaceae</taxon>
        <taxon>Rhizoctonia</taxon>
        <taxon>Rhizoctonia solani AG-1</taxon>
    </lineage>
</organism>
<dbReference type="EMBL" id="LN679101">
    <property type="protein sequence ID" value="CEL55892.1"/>
    <property type="molecule type" value="Genomic_DNA"/>
</dbReference>
<evidence type="ECO:0000256" key="6">
    <source>
        <dbReference type="ARBA" id="ARBA00023235"/>
    </source>
</evidence>
<comment type="subcellular location">
    <subcellularLocation>
        <location evidence="2 7">Cytoplasm</location>
    </subcellularLocation>
</comment>
<name>A0A0B7FI95_THACB</name>
<dbReference type="GO" id="GO:0007052">
    <property type="term" value="P:mitotic spindle organization"/>
    <property type="evidence" value="ECO:0007669"/>
    <property type="project" value="TreeGrafter"/>
</dbReference>
<evidence type="ECO:0000313" key="10">
    <source>
        <dbReference type="Proteomes" id="UP000059188"/>
    </source>
</evidence>
<dbReference type="Pfam" id="PF03095">
    <property type="entry name" value="PTPA"/>
    <property type="match status" value="1"/>
</dbReference>
<dbReference type="InterPro" id="IPR043170">
    <property type="entry name" value="PTPA_C_lid"/>
</dbReference>
<dbReference type="InterPro" id="IPR004327">
    <property type="entry name" value="Phstyr_phstse_ac"/>
</dbReference>
<dbReference type="STRING" id="1108050.A0A0B7FI95"/>
<evidence type="ECO:0000256" key="5">
    <source>
        <dbReference type="ARBA" id="ARBA00023110"/>
    </source>
</evidence>
<evidence type="ECO:0000256" key="8">
    <source>
        <dbReference type="SAM" id="MobiDB-lite"/>
    </source>
</evidence>
<dbReference type="GO" id="GO:0005737">
    <property type="term" value="C:cytoplasm"/>
    <property type="evidence" value="ECO:0007669"/>
    <property type="project" value="UniProtKB-SubCell"/>
</dbReference>
<dbReference type="PANTHER" id="PTHR10012:SF0">
    <property type="entry name" value="SERINE_THREONINE-PROTEIN PHOSPHATASE 2A ACTIVATOR"/>
    <property type="match status" value="1"/>
</dbReference>
<dbReference type="InterPro" id="IPR037218">
    <property type="entry name" value="PTPA_sf"/>
</dbReference>
<evidence type="ECO:0000313" key="9">
    <source>
        <dbReference type="EMBL" id="CEL55892.1"/>
    </source>
</evidence>
<comment type="catalytic activity">
    <reaction evidence="1 7">
        <text>[protein]-peptidylproline (omega=180) = [protein]-peptidylproline (omega=0)</text>
        <dbReference type="Rhea" id="RHEA:16237"/>
        <dbReference type="Rhea" id="RHEA-COMP:10747"/>
        <dbReference type="Rhea" id="RHEA-COMP:10748"/>
        <dbReference type="ChEBI" id="CHEBI:83833"/>
        <dbReference type="ChEBI" id="CHEBI:83834"/>
        <dbReference type="EC" id="5.2.1.8"/>
    </reaction>
</comment>
<evidence type="ECO:0000256" key="1">
    <source>
        <dbReference type="ARBA" id="ARBA00000971"/>
    </source>
</evidence>
<reference evidence="9 10" key="1">
    <citation type="submission" date="2014-11" db="EMBL/GenBank/DDBJ databases">
        <authorList>
            <person name="Wibberg Daniel"/>
        </authorList>
    </citation>
    <scope>NUCLEOTIDE SEQUENCE [LARGE SCALE GENOMIC DNA]</scope>
    <source>
        <strain evidence="9">Rhizoctonia solani AG1-IB 7/3/14</strain>
    </source>
</reference>
<dbReference type="CDD" id="cd04087">
    <property type="entry name" value="PTPA"/>
    <property type="match status" value="1"/>
</dbReference>
<dbReference type="GO" id="GO:0008160">
    <property type="term" value="F:protein tyrosine phosphatase activator activity"/>
    <property type="evidence" value="ECO:0007669"/>
    <property type="project" value="TreeGrafter"/>
</dbReference>
<evidence type="ECO:0000256" key="2">
    <source>
        <dbReference type="ARBA" id="ARBA00004496"/>
    </source>
</evidence>
<keyword evidence="6 7" id="KW-0413">Isomerase</keyword>
<dbReference type="GO" id="GO:0000159">
    <property type="term" value="C:protein phosphatase type 2A complex"/>
    <property type="evidence" value="ECO:0007669"/>
    <property type="project" value="TreeGrafter"/>
</dbReference>
<keyword evidence="4 7" id="KW-0963">Cytoplasm</keyword>
<dbReference type="GO" id="GO:0003755">
    <property type="term" value="F:peptidyl-prolyl cis-trans isomerase activity"/>
    <property type="evidence" value="ECO:0007669"/>
    <property type="project" value="UniProtKB-KW"/>
</dbReference>
<dbReference type="AlphaFoldDB" id="A0A0B7FI95"/>
<dbReference type="GO" id="GO:0005634">
    <property type="term" value="C:nucleus"/>
    <property type="evidence" value="ECO:0007669"/>
    <property type="project" value="TreeGrafter"/>
</dbReference>
<comment type="similarity">
    <text evidence="3 7">Belongs to the PTPA-type PPIase family.</text>
</comment>
<proteinExistence type="inferred from homology"/>
<gene>
    <name evidence="9" type="ORF">RSOLAG1IB_01904</name>
</gene>
<keyword evidence="10" id="KW-1185">Reference proteome</keyword>
<accession>A0A0B7FI95</accession>
<keyword evidence="5 7" id="KW-0697">Rotamase</keyword>
<feature type="compositionally biased region" description="Basic and acidic residues" evidence="8">
    <location>
        <begin position="501"/>
        <end position="513"/>
    </location>
</feature>
<evidence type="ECO:0000256" key="4">
    <source>
        <dbReference type="ARBA" id="ARBA00022490"/>
    </source>
</evidence>
<dbReference type="Gene3D" id="1.20.120.1150">
    <property type="match status" value="1"/>
</dbReference>
<protein>
    <recommendedName>
        <fullName evidence="7">Serine/threonine-protein phosphatase 2A activator</fullName>
        <ecNumber evidence="7">5.2.1.8</ecNumber>
    </recommendedName>
    <alternativeName>
        <fullName evidence="7">Phosphotyrosyl phosphatase activator</fullName>
    </alternativeName>
</protein>
<dbReference type="EC" id="5.2.1.8" evidence="7"/>
<dbReference type="OrthoDB" id="16120at2759"/>
<comment type="function">
    <text evidence="7">PPIases accelerate the folding of proteins. It catalyzes the cis-trans isomerization of proline imidic peptide bonds in oligopeptides.</text>
</comment>
<evidence type="ECO:0000256" key="7">
    <source>
        <dbReference type="RuleBase" id="RU361210"/>
    </source>
</evidence>
<sequence length="513" mass="56823">MGDNYLGRDNEAYAMRETGSVHQRLSCIVKPVVGISSITHRRVINSAILPFLRGDLDMETLSRTFPQIPRCDTIVLADLSPPRPIIQTDDDVHSWQRSESYLHLLLYIRRLGESVVGVELRTTKEERSAEEAIERILKLLEELESWIDDIPPQASPQRYGNLAFRDWGRRLEERCEASLQSLLPGELNKAIPHLKPYLMTSFGSFIRMDYGTGHELSFVVFLLCIHKLGFLPSEPEVDKSTVLDIFVKYLHVCWKLQDTYKLEPAGSHGVWGLDDYSFLGYYWGSAQLKNNPSATPSSVLQVPLPDRPSDLYTLSIARVKSIKSGPFHEHSPQLYSIASSVPVWSKVNSGLLKMYEAEVLSKRVVVQHLPLGEPLMPFSNNHSQTPSHFPSTSQHTTNQAGRITVPSSLSGVNLLPPLRQGTRTSPNAIPGLISPFTSPSGGARFTVSRAAGRGNIPGAMGSREVGTLLISTNMGPPLVDTHGVLIPSVKGGDDINAETGSSERKNQTNERED</sequence>
<evidence type="ECO:0000256" key="3">
    <source>
        <dbReference type="ARBA" id="ARBA00011019"/>
    </source>
</evidence>